<evidence type="ECO:0000256" key="2">
    <source>
        <dbReference type="ARBA" id="ARBA00022679"/>
    </source>
</evidence>
<proteinExistence type="inferred from homology"/>
<accession>A0A6J6TEE7</accession>
<dbReference type="InterPro" id="IPR005790">
    <property type="entry name" value="DNA_polIII_delta"/>
</dbReference>
<dbReference type="AlphaFoldDB" id="A0A6J6TEE7"/>
<dbReference type="SUPFAM" id="SSF48019">
    <property type="entry name" value="post-AAA+ oligomerization domain-like"/>
    <property type="match status" value="1"/>
</dbReference>
<organism evidence="8">
    <name type="scientific">freshwater metagenome</name>
    <dbReference type="NCBI Taxonomy" id="449393"/>
    <lineage>
        <taxon>unclassified sequences</taxon>
        <taxon>metagenomes</taxon>
        <taxon>ecological metagenomes</taxon>
    </lineage>
</organism>
<sequence length="345" mass="36159">MLRVMARSSAPARITIAFGAEGALVDAAVSDTVKAIRAQEPDAQKVTVVASSEDGGAAIRDAGAPTLFGDSTILLITGADGASDEVDEALRELITLESENVWLIVTHPGVVKGKNLMDTLRKAGAVQIECAALKKGQATLDYLARIAASQKRSIDPDALTALYDAIGQDLRLLSAAVSQLMSDVETNPIIAEDVRSYFGGVAEVSGFAISDAVWERRSVDAFRSLRWAMQSSDNVAVATVLALASGLRGIVRVAGVGAGASENEAAREAGVPPWKVKILRRQWSGWSGDQRRLAAAAVALADADGSLKGGVLEGSSLDPEQKRLALERLIIHTSGRGAEHRAGAR</sequence>
<evidence type="ECO:0000256" key="3">
    <source>
        <dbReference type="ARBA" id="ARBA00022695"/>
    </source>
</evidence>
<comment type="similarity">
    <text evidence="6">Belongs to the DNA polymerase HolA subunit family.</text>
</comment>
<dbReference type="GO" id="GO:0003677">
    <property type="term" value="F:DNA binding"/>
    <property type="evidence" value="ECO:0007669"/>
    <property type="project" value="InterPro"/>
</dbReference>
<evidence type="ECO:0000256" key="6">
    <source>
        <dbReference type="ARBA" id="ARBA00034754"/>
    </source>
</evidence>
<protein>
    <recommendedName>
        <fullName evidence="1">DNA-directed DNA polymerase</fullName>
        <ecNumber evidence="1">2.7.7.7</ecNumber>
    </recommendedName>
</protein>
<dbReference type="EC" id="2.7.7.7" evidence="1"/>
<dbReference type="GO" id="GO:0003887">
    <property type="term" value="F:DNA-directed DNA polymerase activity"/>
    <property type="evidence" value="ECO:0007669"/>
    <property type="project" value="UniProtKB-KW"/>
</dbReference>
<dbReference type="InterPro" id="IPR008921">
    <property type="entry name" value="DNA_pol3_clamp-load_cplx_C"/>
</dbReference>
<evidence type="ECO:0000256" key="7">
    <source>
        <dbReference type="ARBA" id="ARBA00049244"/>
    </source>
</evidence>
<evidence type="ECO:0000256" key="1">
    <source>
        <dbReference type="ARBA" id="ARBA00012417"/>
    </source>
</evidence>
<evidence type="ECO:0000313" key="8">
    <source>
        <dbReference type="EMBL" id="CAB4745478.1"/>
    </source>
</evidence>
<keyword evidence="5" id="KW-0239">DNA-directed DNA polymerase</keyword>
<dbReference type="GO" id="GO:0006261">
    <property type="term" value="P:DNA-templated DNA replication"/>
    <property type="evidence" value="ECO:0007669"/>
    <property type="project" value="TreeGrafter"/>
</dbReference>
<reference evidence="8" key="1">
    <citation type="submission" date="2020-05" db="EMBL/GenBank/DDBJ databases">
        <authorList>
            <person name="Chiriac C."/>
            <person name="Salcher M."/>
            <person name="Ghai R."/>
            <person name="Kavagutti S V."/>
        </authorList>
    </citation>
    <scope>NUCLEOTIDE SEQUENCE</scope>
</reference>
<name>A0A6J6TEE7_9ZZZZ</name>
<dbReference type="SUPFAM" id="SSF52540">
    <property type="entry name" value="P-loop containing nucleoside triphosphate hydrolases"/>
    <property type="match status" value="1"/>
</dbReference>
<dbReference type="EMBL" id="CAEZYW010000151">
    <property type="protein sequence ID" value="CAB4745478.1"/>
    <property type="molecule type" value="Genomic_DNA"/>
</dbReference>
<dbReference type="Gene3D" id="3.40.50.300">
    <property type="entry name" value="P-loop containing nucleotide triphosphate hydrolases"/>
    <property type="match status" value="1"/>
</dbReference>
<dbReference type="NCBIfam" id="TIGR01128">
    <property type="entry name" value="holA"/>
    <property type="match status" value="1"/>
</dbReference>
<dbReference type="PANTHER" id="PTHR34388">
    <property type="entry name" value="DNA POLYMERASE III SUBUNIT DELTA"/>
    <property type="match status" value="1"/>
</dbReference>
<comment type="catalytic activity">
    <reaction evidence="7">
        <text>DNA(n) + a 2'-deoxyribonucleoside 5'-triphosphate = DNA(n+1) + diphosphate</text>
        <dbReference type="Rhea" id="RHEA:22508"/>
        <dbReference type="Rhea" id="RHEA-COMP:17339"/>
        <dbReference type="Rhea" id="RHEA-COMP:17340"/>
        <dbReference type="ChEBI" id="CHEBI:33019"/>
        <dbReference type="ChEBI" id="CHEBI:61560"/>
        <dbReference type="ChEBI" id="CHEBI:173112"/>
        <dbReference type="EC" id="2.7.7.7"/>
    </reaction>
</comment>
<keyword evidence="2" id="KW-0808">Transferase</keyword>
<evidence type="ECO:0000256" key="4">
    <source>
        <dbReference type="ARBA" id="ARBA00022705"/>
    </source>
</evidence>
<dbReference type="PANTHER" id="PTHR34388:SF1">
    <property type="entry name" value="DNA POLYMERASE III SUBUNIT DELTA"/>
    <property type="match status" value="1"/>
</dbReference>
<dbReference type="GO" id="GO:0009360">
    <property type="term" value="C:DNA polymerase III complex"/>
    <property type="evidence" value="ECO:0007669"/>
    <property type="project" value="TreeGrafter"/>
</dbReference>
<evidence type="ECO:0000256" key="5">
    <source>
        <dbReference type="ARBA" id="ARBA00022932"/>
    </source>
</evidence>
<gene>
    <name evidence="8" type="ORF">UFOPK2786_01013</name>
</gene>
<keyword evidence="4" id="KW-0235">DNA replication</keyword>
<keyword evidence="3" id="KW-0548">Nucleotidyltransferase</keyword>
<dbReference type="InterPro" id="IPR027417">
    <property type="entry name" value="P-loop_NTPase"/>
</dbReference>
<dbReference type="Gene3D" id="1.20.272.10">
    <property type="match status" value="1"/>
</dbReference>